<keyword evidence="3 6" id="KW-0812">Transmembrane</keyword>
<feature type="transmembrane region" description="Helical" evidence="6">
    <location>
        <begin position="673"/>
        <end position="694"/>
    </location>
</feature>
<feature type="transmembrane region" description="Helical" evidence="6">
    <location>
        <begin position="104"/>
        <end position="130"/>
    </location>
</feature>
<dbReference type="EMBL" id="DYZL01000189">
    <property type="protein sequence ID" value="HJH43947.1"/>
    <property type="molecule type" value="Genomic_DNA"/>
</dbReference>
<gene>
    <name evidence="8" type="ORF">K8V16_09135</name>
</gene>
<evidence type="ECO:0000256" key="4">
    <source>
        <dbReference type="ARBA" id="ARBA00022989"/>
    </source>
</evidence>
<evidence type="ECO:0000256" key="1">
    <source>
        <dbReference type="ARBA" id="ARBA00004651"/>
    </source>
</evidence>
<keyword evidence="5 6" id="KW-0472">Membrane</keyword>
<dbReference type="PIRSF" id="PIRSF018968">
    <property type="entry name" value="ABC_permease_BceB"/>
    <property type="match status" value="1"/>
</dbReference>
<keyword evidence="2" id="KW-1003">Cell membrane</keyword>
<evidence type="ECO:0000313" key="8">
    <source>
        <dbReference type="EMBL" id="HJH43947.1"/>
    </source>
</evidence>
<name>A0A9D2VM14_9ACTN</name>
<evidence type="ECO:0000256" key="3">
    <source>
        <dbReference type="ARBA" id="ARBA00022692"/>
    </source>
</evidence>
<keyword evidence="4 6" id="KW-1133">Transmembrane helix</keyword>
<organism evidence="8 9">
    <name type="scientific">Rubneribacter badeniensis</name>
    <dbReference type="NCBI Taxonomy" id="2070688"/>
    <lineage>
        <taxon>Bacteria</taxon>
        <taxon>Bacillati</taxon>
        <taxon>Actinomycetota</taxon>
        <taxon>Coriobacteriia</taxon>
        <taxon>Eggerthellales</taxon>
        <taxon>Eggerthellaceae</taxon>
        <taxon>Rubneribacter</taxon>
    </lineage>
</organism>
<feature type="transmembrane region" description="Helical" evidence="6">
    <location>
        <begin position="150"/>
        <end position="178"/>
    </location>
</feature>
<evidence type="ECO:0000256" key="5">
    <source>
        <dbReference type="ARBA" id="ARBA00023136"/>
    </source>
</evidence>
<feature type="transmembrane region" description="Helical" evidence="6">
    <location>
        <begin position="54"/>
        <end position="83"/>
    </location>
</feature>
<feature type="transmembrane region" description="Helical" evidence="6">
    <location>
        <begin position="578"/>
        <end position="600"/>
    </location>
</feature>
<evidence type="ECO:0000256" key="2">
    <source>
        <dbReference type="ARBA" id="ARBA00022475"/>
    </source>
</evidence>
<comment type="subcellular location">
    <subcellularLocation>
        <location evidence="1">Cell membrane</location>
        <topology evidence="1">Multi-pass membrane protein</topology>
    </subcellularLocation>
</comment>
<dbReference type="Proteomes" id="UP000789325">
    <property type="component" value="Unassembled WGS sequence"/>
</dbReference>
<dbReference type="PANTHER" id="PTHR46795">
    <property type="entry name" value="ABC TRANSPORTER PERMEASE-RELATED-RELATED"/>
    <property type="match status" value="1"/>
</dbReference>
<evidence type="ECO:0000313" key="9">
    <source>
        <dbReference type="Proteomes" id="UP000789325"/>
    </source>
</evidence>
<feature type="transmembrane region" description="Helical" evidence="6">
    <location>
        <begin position="206"/>
        <end position="227"/>
    </location>
</feature>
<feature type="transmembrane region" description="Helical" evidence="6">
    <location>
        <begin position="17"/>
        <end position="34"/>
    </location>
</feature>
<dbReference type="PANTHER" id="PTHR46795:SF3">
    <property type="entry name" value="ABC TRANSPORTER PERMEASE"/>
    <property type="match status" value="1"/>
</dbReference>
<evidence type="ECO:0000256" key="6">
    <source>
        <dbReference type="SAM" id="Phobius"/>
    </source>
</evidence>
<protein>
    <submittedName>
        <fullName evidence="8">ABC transporter permease</fullName>
    </submittedName>
</protein>
<reference evidence="8" key="2">
    <citation type="submission" date="2021-09" db="EMBL/GenBank/DDBJ databases">
        <authorList>
            <person name="Gilroy R."/>
        </authorList>
    </citation>
    <scope>NUCLEOTIDE SEQUENCE</scope>
    <source>
        <strain evidence="8">USAMLcec12-2067</strain>
    </source>
</reference>
<dbReference type="GO" id="GO:0005886">
    <property type="term" value="C:plasma membrane"/>
    <property type="evidence" value="ECO:0007669"/>
    <property type="project" value="UniProtKB-SubCell"/>
</dbReference>
<sequence length="702" mass="74197">MLAKIAFGNVRKSVSDFGVYFLTVMLGVAVFYAFNSMTAQQGVLAFSETQDRMFDLLGMIIGGVSAFVAFVLVFLVVYANRFLIRRRKKEFGLYLMLGMRTGDVVRIVALESLIVGAASLAVGLLVGFGLSQLLLYVTSALFQADVADAAGFAFVFSADALVQTAAVFAAIFVIAAVLNARTVAKAKLIDLLHAEGKSEDMKLTSLPLSLVLFAASIAIIGVSYALLIDNGLMEPSPQFAAATVLVCVGTVLFFYALSGFLLKLVQLARPLYLSGLNMFTLRQLNSKVNTTFASLSIVCLVLFLAITSVCGGIGIRNALVGSIDASTAYSATVSTNFGNYDDETGYAPSDLGEFGEFAKQQNYDAVVGLRSSVQTLGLGDFDALVEGAAQVDLLVDPQDGLTIGDVEQASGLKLTDYAGSAVNDGYEKFPVYVMKLSQVNAALELAGKPALALDAGECAVFSDSDITRSFYEQAIKQGTSLDVSGRAFKLASFHGDTLQTTPVPMNTGSIVVPDDAVPADAAIIQTMLNVQCGSDEDMTAFGEMMSAVSDTNEPNTWPIAMAFTRADVYDQSIGLSTVVSYLAIYLGFVLVVACAAILAIQQLSEASDSAPRYGLLRKLGAPEGMISGSIFVQVLVYFLFPLALAVAHSCCALAVVTDVVAVFGHLDIAETALVCAACFLAVYGAYFAVTFFGARRLAFAGK</sequence>
<accession>A0A9D2VM14</accession>
<dbReference type="GO" id="GO:0055085">
    <property type="term" value="P:transmembrane transport"/>
    <property type="evidence" value="ECO:0007669"/>
    <property type="project" value="InterPro"/>
</dbReference>
<dbReference type="InterPro" id="IPR027022">
    <property type="entry name" value="ABC_permease_BceB-typ"/>
</dbReference>
<dbReference type="AlphaFoldDB" id="A0A9D2VM14"/>
<dbReference type="InterPro" id="IPR003838">
    <property type="entry name" value="ABC3_permease_C"/>
</dbReference>
<evidence type="ECO:0000259" key="7">
    <source>
        <dbReference type="Pfam" id="PF02687"/>
    </source>
</evidence>
<feature type="transmembrane region" description="Helical" evidence="6">
    <location>
        <begin position="239"/>
        <end position="262"/>
    </location>
</feature>
<feature type="domain" description="ABC3 transporter permease C-terminal" evidence="7">
    <location>
        <begin position="64"/>
        <end position="184"/>
    </location>
</feature>
<feature type="transmembrane region" description="Helical" evidence="6">
    <location>
        <begin position="292"/>
        <end position="315"/>
    </location>
</feature>
<proteinExistence type="predicted"/>
<dbReference type="InterPro" id="IPR052536">
    <property type="entry name" value="ABC-4_Integral_Memb_Prot"/>
</dbReference>
<reference evidence="8" key="1">
    <citation type="journal article" date="2021" name="PeerJ">
        <title>Extensive microbial diversity within the chicken gut microbiome revealed by metagenomics and culture.</title>
        <authorList>
            <person name="Gilroy R."/>
            <person name="Ravi A."/>
            <person name="Getino M."/>
            <person name="Pursley I."/>
            <person name="Horton D.L."/>
            <person name="Alikhan N.F."/>
            <person name="Baker D."/>
            <person name="Gharbi K."/>
            <person name="Hall N."/>
            <person name="Watson M."/>
            <person name="Adriaenssens E.M."/>
            <person name="Foster-Nyarko E."/>
            <person name="Jarju S."/>
            <person name="Secka A."/>
            <person name="Antonio M."/>
            <person name="Oren A."/>
            <person name="Chaudhuri R.R."/>
            <person name="La Ragione R."/>
            <person name="Hildebrand F."/>
            <person name="Pallen M.J."/>
        </authorList>
    </citation>
    <scope>NUCLEOTIDE SEQUENCE</scope>
    <source>
        <strain evidence="8">USAMLcec12-2067</strain>
    </source>
</reference>
<comment type="caution">
    <text evidence="8">The sequence shown here is derived from an EMBL/GenBank/DDBJ whole genome shotgun (WGS) entry which is preliminary data.</text>
</comment>
<dbReference type="Pfam" id="PF02687">
    <property type="entry name" value="FtsX"/>
    <property type="match status" value="1"/>
</dbReference>